<dbReference type="InterPro" id="IPR013983">
    <property type="entry name" value="Ald_Fedxn_OxRdtase_N"/>
</dbReference>
<dbReference type="Pfam" id="PF01314">
    <property type="entry name" value="AFOR_C"/>
    <property type="match status" value="1"/>
</dbReference>
<dbReference type="SUPFAM" id="SSF48310">
    <property type="entry name" value="Aldehyde ferredoxin oxidoreductase, C-terminal domains"/>
    <property type="match status" value="1"/>
</dbReference>
<feature type="region of interest" description="Disordered" evidence="9">
    <location>
        <begin position="529"/>
        <end position="554"/>
    </location>
</feature>
<evidence type="ECO:0000256" key="1">
    <source>
        <dbReference type="ARBA" id="ARBA00001966"/>
    </source>
</evidence>
<dbReference type="InterPro" id="IPR036021">
    <property type="entry name" value="Tungsten_al_ferr_oxy-like_C"/>
</dbReference>
<dbReference type="Gene3D" id="1.10.569.10">
    <property type="entry name" value="Aldehyde Ferredoxin Oxidoreductase Protein, subunit A, domain 2"/>
    <property type="match status" value="1"/>
</dbReference>
<dbReference type="InterPro" id="IPR013985">
    <property type="entry name" value="Ald_Fedxn_OxRdtase_dom3"/>
</dbReference>
<feature type="domain" description="Aldehyde ferredoxin oxidoreductase N-terminal" evidence="10">
    <location>
        <begin position="5"/>
        <end position="204"/>
    </location>
</feature>
<evidence type="ECO:0000259" key="10">
    <source>
        <dbReference type="SMART" id="SM00790"/>
    </source>
</evidence>
<keyword evidence="6" id="KW-0408">Iron</keyword>
<evidence type="ECO:0000256" key="3">
    <source>
        <dbReference type="ARBA" id="ARBA00022485"/>
    </source>
</evidence>
<dbReference type="InterPro" id="IPR051919">
    <property type="entry name" value="W-dependent_AOR"/>
</dbReference>
<evidence type="ECO:0000256" key="7">
    <source>
        <dbReference type="ARBA" id="ARBA00023014"/>
    </source>
</evidence>
<dbReference type="GO" id="GO:0046872">
    <property type="term" value="F:metal ion binding"/>
    <property type="evidence" value="ECO:0007669"/>
    <property type="project" value="UniProtKB-KW"/>
</dbReference>
<dbReference type="PANTHER" id="PTHR30038">
    <property type="entry name" value="ALDEHYDE FERREDOXIN OXIDOREDUCTASE"/>
    <property type="match status" value="1"/>
</dbReference>
<reference evidence="11 12" key="1">
    <citation type="submission" date="2021-03" db="EMBL/GenBank/DDBJ databases">
        <title>Haloterrigena longa sp. nov. and Haloterrigena limicola sp. nov., extremely halophilic archaea isolated from a salt lake.</title>
        <authorList>
            <person name="Henglin C."/>
        </authorList>
    </citation>
    <scope>NUCLEOTIDE SEQUENCE [LARGE SCALE GENOMIC DNA]</scope>
    <source>
        <strain evidence="11 12">KZCA68</strain>
    </source>
</reference>
<evidence type="ECO:0000256" key="4">
    <source>
        <dbReference type="ARBA" id="ARBA00022723"/>
    </source>
</evidence>
<feature type="region of interest" description="Disordered" evidence="9">
    <location>
        <begin position="585"/>
        <end position="619"/>
    </location>
</feature>
<gene>
    <name evidence="11" type="ORF">J0X25_18295</name>
</gene>
<evidence type="ECO:0000256" key="9">
    <source>
        <dbReference type="SAM" id="MobiDB-lite"/>
    </source>
</evidence>
<dbReference type="Proteomes" id="UP000663203">
    <property type="component" value="Chromosome"/>
</dbReference>
<dbReference type="Gene3D" id="3.60.9.10">
    <property type="entry name" value="Aldehyde ferredoxin oxidoreductase, N-terminal domain"/>
    <property type="match status" value="1"/>
</dbReference>
<dbReference type="EMBL" id="CP071462">
    <property type="protein sequence ID" value="QSW99296.1"/>
    <property type="molecule type" value="Genomic_DNA"/>
</dbReference>
<name>A0A8A2VDI7_9EURY</name>
<evidence type="ECO:0000256" key="5">
    <source>
        <dbReference type="ARBA" id="ARBA00023002"/>
    </source>
</evidence>
<evidence type="ECO:0000256" key="8">
    <source>
        <dbReference type="ARBA" id="ARBA00049934"/>
    </source>
</evidence>
<accession>A0A8A2VDI7</accession>
<dbReference type="RefSeq" id="WP_207288904.1">
    <property type="nucleotide sequence ID" value="NZ_CP071462.1"/>
</dbReference>
<feature type="compositionally biased region" description="Gly residues" evidence="9">
    <location>
        <begin position="536"/>
        <end position="549"/>
    </location>
</feature>
<comment type="cofactor">
    <cofactor evidence="1">
        <name>[4Fe-4S] cluster</name>
        <dbReference type="ChEBI" id="CHEBI:49883"/>
    </cofactor>
</comment>
<dbReference type="GO" id="GO:0016625">
    <property type="term" value="F:oxidoreductase activity, acting on the aldehyde or oxo group of donors, iron-sulfur protein as acceptor"/>
    <property type="evidence" value="ECO:0007669"/>
    <property type="project" value="InterPro"/>
</dbReference>
<evidence type="ECO:0000256" key="6">
    <source>
        <dbReference type="ARBA" id="ARBA00023004"/>
    </source>
</evidence>
<keyword evidence="4" id="KW-0479">Metal-binding</keyword>
<protein>
    <submittedName>
        <fullName evidence="11">Aldehyde ferredoxin oxidoreductase</fullName>
    </submittedName>
</protein>
<keyword evidence="5" id="KW-0560">Oxidoreductase</keyword>
<dbReference type="SMART" id="SM00790">
    <property type="entry name" value="AFOR_N"/>
    <property type="match status" value="1"/>
</dbReference>
<dbReference type="KEGG" id="hakz:J0X25_18295"/>
<dbReference type="Gene3D" id="1.10.599.10">
    <property type="entry name" value="Aldehyde Ferredoxin Oxidoreductase Protein, subunit A, domain 3"/>
    <property type="match status" value="1"/>
</dbReference>
<comment type="cofactor">
    <cofactor evidence="8">
        <name>tungstopterin</name>
        <dbReference type="ChEBI" id="CHEBI:30402"/>
    </cofactor>
</comment>
<dbReference type="InterPro" id="IPR001203">
    <property type="entry name" value="OxRdtase_Ald_Fedxn_C"/>
</dbReference>
<dbReference type="InterPro" id="IPR013984">
    <property type="entry name" value="Ald_Fedxn_OxRdtase_dom2"/>
</dbReference>
<comment type="similarity">
    <text evidence="2">Belongs to the AOR/FOR family.</text>
</comment>
<keyword evidence="12" id="KW-1185">Reference proteome</keyword>
<dbReference type="InterPro" id="IPR036503">
    <property type="entry name" value="Ald_Fedxn_OxRdtase_N_sf"/>
</dbReference>
<organism evidence="11 12">
    <name type="scientific">Haloterrigena alkaliphila</name>
    <dbReference type="NCBI Taxonomy" id="2816475"/>
    <lineage>
        <taxon>Archaea</taxon>
        <taxon>Methanobacteriati</taxon>
        <taxon>Methanobacteriota</taxon>
        <taxon>Stenosarchaea group</taxon>
        <taxon>Halobacteria</taxon>
        <taxon>Halobacteriales</taxon>
        <taxon>Natrialbaceae</taxon>
        <taxon>Haloterrigena</taxon>
    </lineage>
</organism>
<keyword evidence="3" id="KW-0004">4Fe-4S</keyword>
<dbReference type="GO" id="GO:0051539">
    <property type="term" value="F:4 iron, 4 sulfur cluster binding"/>
    <property type="evidence" value="ECO:0007669"/>
    <property type="project" value="UniProtKB-KW"/>
</dbReference>
<sequence length="619" mass="65375">MAREYPSRVLRVDLSDRTVSSEPVPETWLERYIGGKGLGARYLYADLEPGTDPLSPENVLAFVVGPVSGLTPGEPRYAAITKSPLTGTFLDSYSGGEFAGRLAGSLEDHLAVLVTGQADEPVVLSVADGEATIEPADDLRGTDAAETCAAFPDAGVACIGPAGEHEVQYATIAADGGDHHAGRGGAGAVMGSKNLKAVVARGEAPTGLEDLRERYERRFAESEDGRWQSASGTLETIDVANAVGVLPTRGWQHSRFDGADDLGIEAVRERASGRERPDDAVPGGFRVETGAGESVPRGATPIVLGAGLAIDDFDAVATLGAVCDRLGVDVISAGNAVAWAVRASQADLLERDLSFGDEDAANDVIREIASRKTPLGDALADGIDAAAAEFGGEDLVPTVKGMDYSSYDPRGAETMALAYATSDRGACHRRARPVESEAVGRAWPDDRARVAAVAGEQNRRAVLWSLIADDFLEDALSHDLGAEWLAAVGREVDRTDLATVGERIWTLVRLFNVREGFSREDDALPDALLESRGDADGGSGAAGDGGNANGDGLDPERFDALLERYYRYRGWNEEGRPTLETVRRLDLREVVDDSTPIPETGGTGARAESEPSPEVSDDD</sequence>
<dbReference type="GeneID" id="63189298"/>
<evidence type="ECO:0000313" key="11">
    <source>
        <dbReference type="EMBL" id="QSW99296.1"/>
    </source>
</evidence>
<dbReference type="AlphaFoldDB" id="A0A8A2VDI7"/>
<dbReference type="SUPFAM" id="SSF56228">
    <property type="entry name" value="Aldehyde ferredoxin oxidoreductase, N-terminal domain"/>
    <property type="match status" value="1"/>
</dbReference>
<proteinExistence type="inferred from homology"/>
<evidence type="ECO:0000313" key="12">
    <source>
        <dbReference type="Proteomes" id="UP000663203"/>
    </source>
</evidence>
<keyword evidence="7" id="KW-0411">Iron-sulfur</keyword>
<evidence type="ECO:0000256" key="2">
    <source>
        <dbReference type="ARBA" id="ARBA00011032"/>
    </source>
</evidence>
<dbReference type="PANTHER" id="PTHR30038:SF7">
    <property type="entry name" value="TUNGSTEN-CONTAINING GLYCERALDEHYDE-3-PHOSPHATE:FERREDOXIN OXIDOREDUCTASE"/>
    <property type="match status" value="1"/>
</dbReference>
<dbReference type="Pfam" id="PF02730">
    <property type="entry name" value="AFOR_N"/>
    <property type="match status" value="1"/>
</dbReference>
<dbReference type="GO" id="GO:0009055">
    <property type="term" value="F:electron transfer activity"/>
    <property type="evidence" value="ECO:0007669"/>
    <property type="project" value="InterPro"/>
</dbReference>